<feature type="compositionally biased region" description="Polar residues" evidence="1">
    <location>
        <begin position="281"/>
        <end position="294"/>
    </location>
</feature>
<name>A0A6C0IYX7_9ZZZZ</name>
<feature type="region of interest" description="Disordered" evidence="1">
    <location>
        <begin position="278"/>
        <end position="303"/>
    </location>
</feature>
<organism evidence="2">
    <name type="scientific">viral metagenome</name>
    <dbReference type="NCBI Taxonomy" id="1070528"/>
    <lineage>
        <taxon>unclassified sequences</taxon>
        <taxon>metagenomes</taxon>
        <taxon>organismal metagenomes</taxon>
    </lineage>
</organism>
<protein>
    <submittedName>
        <fullName evidence="2">Uncharacterized protein</fullName>
    </submittedName>
</protein>
<evidence type="ECO:0000313" key="2">
    <source>
        <dbReference type="EMBL" id="QHT98548.1"/>
    </source>
</evidence>
<dbReference type="EMBL" id="MN740294">
    <property type="protein sequence ID" value="QHT98548.1"/>
    <property type="molecule type" value="Genomic_DNA"/>
</dbReference>
<proteinExistence type="predicted"/>
<sequence>MSSIDLLKASRAEMFEICKHFGLPCRTSWNKSNLADLILKNVDKTTLSQILENLGIVSTAVASTVKKQGGAGCDRQSRNDVVNLAKSLGITDRNVLKSNRKIICDAIAAHLQSGGSIPSQPTVPTAAPHVPSAGPTSIPTFAPHVSAAGVSGSPYDGLRRDDLTAELDRRGVTSGYGRSDAQKKALLKSLDNSGGFIPCDPPHTECGDGYVCDIKVKGPSNCVSTEYADKFGETKVRDHSGKVVVTKPGYTQAIINGKRVIGTKAAMDKLVAKLQKGGGTMPTSLPRSSHSHPSAPTAIPTTGDDCPNRAIYSGLKASQLKTELQRRQIPSQGTGKTNIQKADLLCALDETGQVPCSQPDLSCPGNFVCDANNNYCVTEKYTNEYFKNKELYINGNQKVIGTVSALNSLKSKLKQQNIPFSDKPFTIPSSQPTAAPTVAPPAPQPTVFPPSPTVFPPSPTVFPPSPTVVQPAPTVVQPAPTLFPPAPTVVQPAPTVFPPAPTVFPPSPTVVQPAPTLFPPAPTVVPPVAPTVAPADSVGVIGDQLSGKQEMVIRQYLANLNCLLDESVEELIELINLDCIGILKGDKKITQPILRQLITKAEMADIHQREEDVGNKCRLTHRNLAEVLELLRTSSLSTPVGDIPSPVIQPTEPVVQPAPFVPPVVEPAPFVPPSQKPVSEPVSDPVVSPTAWVPPQPSPAVSVHTDADTASEADIEQILAAIQSGDSAVLDKLSGSRREVLDCLGLLG</sequence>
<reference evidence="2" key="1">
    <citation type="journal article" date="2020" name="Nature">
        <title>Giant virus diversity and host interactions through global metagenomics.</title>
        <authorList>
            <person name="Schulz F."/>
            <person name="Roux S."/>
            <person name="Paez-Espino D."/>
            <person name="Jungbluth S."/>
            <person name="Walsh D.A."/>
            <person name="Denef V.J."/>
            <person name="McMahon K.D."/>
            <person name="Konstantinidis K.T."/>
            <person name="Eloe-Fadrosh E.A."/>
            <person name="Kyrpides N.C."/>
            <person name="Woyke T."/>
        </authorList>
    </citation>
    <scope>NUCLEOTIDE SEQUENCE</scope>
    <source>
        <strain evidence="2">GVMAG-M-3300025676-16</strain>
    </source>
</reference>
<accession>A0A6C0IYX7</accession>
<dbReference type="AlphaFoldDB" id="A0A6C0IYX7"/>
<evidence type="ECO:0000256" key="1">
    <source>
        <dbReference type="SAM" id="MobiDB-lite"/>
    </source>
</evidence>